<evidence type="ECO:0000313" key="6">
    <source>
        <dbReference type="EMBL" id="TCS63240.1"/>
    </source>
</evidence>
<dbReference type="PANTHER" id="PTHR30290">
    <property type="entry name" value="PERIPLASMIC BINDING COMPONENT OF ABC TRANSPORTER"/>
    <property type="match status" value="1"/>
</dbReference>
<dbReference type="GO" id="GO:1904680">
    <property type="term" value="F:peptide transmembrane transporter activity"/>
    <property type="evidence" value="ECO:0007669"/>
    <property type="project" value="TreeGrafter"/>
</dbReference>
<dbReference type="GO" id="GO:0043190">
    <property type="term" value="C:ATP-binding cassette (ABC) transporter complex"/>
    <property type="evidence" value="ECO:0007669"/>
    <property type="project" value="InterPro"/>
</dbReference>
<evidence type="ECO:0000256" key="4">
    <source>
        <dbReference type="SAM" id="SignalP"/>
    </source>
</evidence>
<dbReference type="InterPro" id="IPR000914">
    <property type="entry name" value="SBP_5_dom"/>
</dbReference>
<dbReference type="RefSeq" id="WP_132245065.1">
    <property type="nucleotide sequence ID" value="NZ_SLZU01000007.1"/>
</dbReference>
<keyword evidence="3 4" id="KW-0732">Signal</keyword>
<evidence type="ECO:0000256" key="2">
    <source>
        <dbReference type="ARBA" id="ARBA00005695"/>
    </source>
</evidence>
<dbReference type="InterPro" id="IPR030678">
    <property type="entry name" value="Peptide/Ni-bd"/>
</dbReference>
<feature type="signal peptide" evidence="4">
    <location>
        <begin position="1"/>
        <end position="35"/>
    </location>
</feature>
<gene>
    <name evidence="6" type="ORF">EDD52_10773</name>
</gene>
<protein>
    <submittedName>
        <fullName evidence="6">Peptide/nickel transport system substrate-binding protein</fullName>
    </submittedName>
</protein>
<dbReference type="InterPro" id="IPR039424">
    <property type="entry name" value="SBP_5"/>
</dbReference>
<dbReference type="OrthoDB" id="9803988at2"/>
<sequence>MRDRQSGKSTSVLGRAIAVAAAMLGFAATSGSAQVAGGELVLAQSANPPSLDAMTSSSESARNINMNIFEALVAIDENVDPIPMLAKSIEASDDLLTYVFPLREGVLFHNGKEMTAEDVKASLERYREMGATRGMLDKVKEIEITGPYEVTFHMSEATPTFIEGFSSPRAPAVIIPAEEAAKPANEIEIIGTGPFRFVEFVPDDHVTLERFDGYVPNEDFQGATGFGGKKTAYLDRAIYRIIPEAGARVAALEAGEVQWADQIPVPAAKRMMSDETLNVYEARQWAFMTFIMNWNLPPTDDVNFRRAVLYAIEPEEVMAIATEGFYDLNHGWQYPGRTYNAGDIGKEIYETAHPDKAREFLAQSDYAGEEFLILTDPNYAEHSRAAVVLAGQLNAIGINAVVKQHDWATVLKIRHSDEGWNGWTLMQGLEPFLGPYGMAAKMTGDKTHMRGTDPVFDEAYDRLITGKTVQDRQQAFADIQTAIYDLVPQIKLGDVGRMQAGSARLKGFRPFRAPRLNDIWLED</sequence>
<dbReference type="PIRSF" id="PIRSF002741">
    <property type="entry name" value="MppA"/>
    <property type="match status" value="1"/>
</dbReference>
<feature type="chain" id="PRO_5020926786" evidence="4">
    <location>
        <begin position="36"/>
        <end position="523"/>
    </location>
</feature>
<keyword evidence="7" id="KW-1185">Reference proteome</keyword>
<organism evidence="6 7">
    <name type="scientific">Primorskyibacter sedentarius</name>
    <dbReference type="NCBI Taxonomy" id="745311"/>
    <lineage>
        <taxon>Bacteria</taxon>
        <taxon>Pseudomonadati</taxon>
        <taxon>Pseudomonadota</taxon>
        <taxon>Alphaproteobacteria</taxon>
        <taxon>Rhodobacterales</taxon>
        <taxon>Roseobacteraceae</taxon>
        <taxon>Primorskyibacter</taxon>
    </lineage>
</organism>
<dbReference type="GO" id="GO:0030288">
    <property type="term" value="C:outer membrane-bounded periplasmic space"/>
    <property type="evidence" value="ECO:0007669"/>
    <property type="project" value="UniProtKB-ARBA"/>
</dbReference>
<comment type="similarity">
    <text evidence="2">Belongs to the bacterial solute-binding protein 5 family.</text>
</comment>
<feature type="domain" description="Solute-binding protein family 5" evidence="5">
    <location>
        <begin position="81"/>
        <end position="417"/>
    </location>
</feature>
<dbReference type="Gene3D" id="3.40.190.10">
    <property type="entry name" value="Periplasmic binding protein-like II"/>
    <property type="match status" value="1"/>
</dbReference>
<dbReference type="GO" id="GO:0015833">
    <property type="term" value="P:peptide transport"/>
    <property type="evidence" value="ECO:0007669"/>
    <property type="project" value="TreeGrafter"/>
</dbReference>
<dbReference type="EMBL" id="SLZU01000007">
    <property type="protein sequence ID" value="TCS63240.1"/>
    <property type="molecule type" value="Genomic_DNA"/>
</dbReference>
<name>A0A4R3JEY5_9RHOB</name>
<evidence type="ECO:0000256" key="1">
    <source>
        <dbReference type="ARBA" id="ARBA00004418"/>
    </source>
</evidence>
<accession>A0A4R3JEY5</accession>
<dbReference type="AlphaFoldDB" id="A0A4R3JEY5"/>
<dbReference type="PANTHER" id="PTHR30290:SF38">
    <property type="entry name" value="D,D-DIPEPTIDE-BINDING PERIPLASMIC PROTEIN DDPA-RELATED"/>
    <property type="match status" value="1"/>
</dbReference>
<dbReference type="SUPFAM" id="SSF53850">
    <property type="entry name" value="Periplasmic binding protein-like II"/>
    <property type="match status" value="1"/>
</dbReference>
<proteinExistence type="inferred from homology"/>
<comment type="caution">
    <text evidence="6">The sequence shown here is derived from an EMBL/GenBank/DDBJ whole genome shotgun (WGS) entry which is preliminary data.</text>
</comment>
<evidence type="ECO:0000256" key="3">
    <source>
        <dbReference type="ARBA" id="ARBA00022729"/>
    </source>
</evidence>
<reference evidence="6 7" key="1">
    <citation type="submission" date="2019-03" db="EMBL/GenBank/DDBJ databases">
        <title>Genomic Encyclopedia of Type Strains, Phase IV (KMG-IV): sequencing the most valuable type-strain genomes for metagenomic binning, comparative biology and taxonomic classification.</title>
        <authorList>
            <person name="Goeker M."/>
        </authorList>
    </citation>
    <scope>NUCLEOTIDE SEQUENCE [LARGE SCALE GENOMIC DNA]</scope>
    <source>
        <strain evidence="6 7">DSM 104836</strain>
    </source>
</reference>
<dbReference type="Proteomes" id="UP000295696">
    <property type="component" value="Unassembled WGS sequence"/>
</dbReference>
<dbReference type="Pfam" id="PF00496">
    <property type="entry name" value="SBP_bac_5"/>
    <property type="match status" value="1"/>
</dbReference>
<evidence type="ECO:0000313" key="7">
    <source>
        <dbReference type="Proteomes" id="UP000295696"/>
    </source>
</evidence>
<evidence type="ECO:0000259" key="5">
    <source>
        <dbReference type="Pfam" id="PF00496"/>
    </source>
</evidence>
<comment type="subcellular location">
    <subcellularLocation>
        <location evidence="1">Periplasm</location>
    </subcellularLocation>
</comment>
<dbReference type="Gene3D" id="3.10.105.10">
    <property type="entry name" value="Dipeptide-binding Protein, Domain 3"/>
    <property type="match status" value="1"/>
</dbReference>